<proteinExistence type="predicted"/>
<evidence type="ECO:0000313" key="1">
    <source>
        <dbReference type="EMBL" id="GIY10478.1"/>
    </source>
</evidence>
<dbReference type="EMBL" id="BPLQ01004754">
    <property type="protein sequence ID" value="GIY10478.1"/>
    <property type="molecule type" value="Genomic_DNA"/>
</dbReference>
<name>A0AAV4QK94_9ARAC</name>
<comment type="caution">
    <text evidence="1">The sequence shown here is derived from an EMBL/GenBank/DDBJ whole genome shotgun (WGS) entry which is preliminary data.</text>
</comment>
<reference evidence="1 2" key="1">
    <citation type="submission" date="2021-06" db="EMBL/GenBank/DDBJ databases">
        <title>Caerostris darwini draft genome.</title>
        <authorList>
            <person name="Kono N."/>
            <person name="Arakawa K."/>
        </authorList>
    </citation>
    <scope>NUCLEOTIDE SEQUENCE [LARGE SCALE GENOMIC DNA]</scope>
</reference>
<keyword evidence="2" id="KW-1185">Reference proteome</keyword>
<organism evidence="1 2">
    <name type="scientific">Caerostris darwini</name>
    <dbReference type="NCBI Taxonomy" id="1538125"/>
    <lineage>
        <taxon>Eukaryota</taxon>
        <taxon>Metazoa</taxon>
        <taxon>Ecdysozoa</taxon>
        <taxon>Arthropoda</taxon>
        <taxon>Chelicerata</taxon>
        <taxon>Arachnida</taxon>
        <taxon>Araneae</taxon>
        <taxon>Araneomorphae</taxon>
        <taxon>Entelegynae</taxon>
        <taxon>Araneoidea</taxon>
        <taxon>Araneidae</taxon>
        <taxon>Caerostris</taxon>
    </lineage>
</organism>
<accession>A0AAV4QK94</accession>
<gene>
    <name evidence="1" type="ORF">CDAR_478631</name>
</gene>
<dbReference type="Proteomes" id="UP001054837">
    <property type="component" value="Unassembled WGS sequence"/>
</dbReference>
<dbReference type="AlphaFoldDB" id="A0AAV4QK94"/>
<protein>
    <submittedName>
        <fullName evidence="1">Uncharacterized protein</fullName>
    </submittedName>
</protein>
<evidence type="ECO:0000313" key="2">
    <source>
        <dbReference type="Proteomes" id="UP001054837"/>
    </source>
</evidence>
<sequence length="138" mass="16021">MRKEKEDRNRSLIRENRQDKSGGTFHIYVIFFSNTLVYSFSKSPETENKKRNTIYHGLHSKKAHDSNLYLCSYSADPFFCPRLVSAAKKQKKKELLLPRTMDQQPINVQYSTISRLCGQFRHTTRVGSPNVIRSLPPA</sequence>